<evidence type="ECO:0000259" key="2">
    <source>
        <dbReference type="Pfam" id="PF02525"/>
    </source>
</evidence>
<dbReference type="InterPro" id="IPR003680">
    <property type="entry name" value="Flavodoxin_fold"/>
</dbReference>
<comment type="caution">
    <text evidence="3">The sequence shown here is derived from an EMBL/GenBank/DDBJ whole genome shotgun (WGS) entry which is preliminary data.</text>
</comment>
<dbReference type="GO" id="GO:0009055">
    <property type="term" value="F:electron transfer activity"/>
    <property type="evidence" value="ECO:0007669"/>
    <property type="project" value="TreeGrafter"/>
</dbReference>
<keyword evidence="1 3" id="KW-0560">Oxidoreductase</keyword>
<dbReference type="RefSeq" id="WP_033516083.1">
    <property type="nucleotide sequence ID" value="NZ_JGYV01000026.1"/>
</dbReference>
<dbReference type="SUPFAM" id="SSF52218">
    <property type="entry name" value="Flavoproteins"/>
    <property type="match status" value="1"/>
</dbReference>
<dbReference type="InterPro" id="IPR029039">
    <property type="entry name" value="Flavoprotein-like_sf"/>
</dbReference>
<dbReference type="PANTHER" id="PTHR47307:SF1">
    <property type="entry name" value="GLUTATHIONE-REGULATED POTASSIUM-EFFLUX SYSTEM ANCILLARY PROTEIN KEFG"/>
    <property type="match status" value="1"/>
</dbReference>
<feature type="domain" description="Flavodoxin-like fold" evidence="2">
    <location>
        <begin position="5"/>
        <end position="162"/>
    </location>
</feature>
<evidence type="ECO:0000313" key="4">
    <source>
        <dbReference type="Proteomes" id="UP000029067"/>
    </source>
</evidence>
<dbReference type="eggNOG" id="COG2249">
    <property type="taxonomic scope" value="Bacteria"/>
</dbReference>
<sequence length="165" mass="18516">MATSVMVFHPHMEHSRANRALMDAAAQVPGTVVRDMYAQYPDFRIDVARERAIAADADLIVFQFPLYWYSAPALLKEWEDAVFEVDGSSLEGRRMLLAVTAGGKLEDYAEDGKQGATMAQVLQPYRMTANYLGMRFEEPLLLHHAHRIADDDLAAVAGRYADLLR</sequence>
<protein>
    <submittedName>
        <fullName evidence="3">General stress protein 14</fullName>
        <ecNumber evidence="3">1.6.5.2</ecNumber>
    </submittedName>
</protein>
<dbReference type="STRING" id="1688.BCUN_1646"/>
<dbReference type="Pfam" id="PF02525">
    <property type="entry name" value="Flavodoxin_2"/>
    <property type="match status" value="1"/>
</dbReference>
<dbReference type="InterPro" id="IPR046980">
    <property type="entry name" value="KefG/KefF"/>
</dbReference>
<name>A0A087AKK5_9BIFI</name>
<dbReference type="Proteomes" id="UP000029067">
    <property type="component" value="Unassembled WGS sequence"/>
</dbReference>
<dbReference type="GO" id="GO:0003955">
    <property type="term" value="F:NAD(P)H dehydrogenase (quinone) activity"/>
    <property type="evidence" value="ECO:0007669"/>
    <property type="project" value="UniProtKB-EC"/>
</dbReference>
<gene>
    <name evidence="3" type="ORF">BCUN_1646</name>
</gene>
<evidence type="ECO:0000313" key="3">
    <source>
        <dbReference type="EMBL" id="KFI59305.1"/>
    </source>
</evidence>
<dbReference type="Gene3D" id="3.40.50.360">
    <property type="match status" value="1"/>
</dbReference>
<dbReference type="EC" id="1.6.5.2" evidence="3"/>
<reference evidence="3 4" key="1">
    <citation type="submission" date="2014-03" db="EMBL/GenBank/DDBJ databases">
        <title>Genomics of Bifidobacteria.</title>
        <authorList>
            <person name="Ventura M."/>
            <person name="Milani C."/>
            <person name="Lugli G.A."/>
        </authorList>
    </citation>
    <scope>NUCLEOTIDE SEQUENCE [LARGE SCALE GENOMIC DNA]</scope>
    <source>
        <strain evidence="3 4">LMG 10738</strain>
    </source>
</reference>
<dbReference type="AlphaFoldDB" id="A0A087AKK5"/>
<keyword evidence="4" id="KW-1185">Reference proteome</keyword>
<evidence type="ECO:0000256" key="1">
    <source>
        <dbReference type="ARBA" id="ARBA00023002"/>
    </source>
</evidence>
<dbReference type="GO" id="GO:0010181">
    <property type="term" value="F:FMN binding"/>
    <property type="evidence" value="ECO:0007669"/>
    <property type="project" value="TreeGrafter"/>
</dbReference>
<organism evidence="3 4">
    <name type="scientific">Bifidobacterium cuniculi</name>
    <dbReference type="NCBI Taxonomy" id="1688"/>
    <lineage>
        <taxon>Bacteria</taxon>
        <taxon>Bacillati</taxon>
        <taxon>Actinomycetota</taxon>
        <taxon>Actinomycetes</taxon>
        <taxon>Bifidobacteriales</taxon>
        <taxon>Bifidobacteriaceae</taxon>
        <taxon>Bifidobacterium</taxon>
    </lineage>
</organism>
<dbReference type="EMBL" id="JGYV01000026">
    <property type="protein sequence ID" value="KFI59305.1"/>
    <property type="molecule type" value="Genomic_DNA"/>
</dbReference>
<dbReference type="OrthoDB" id="9798454at2"/>
<dbReference type="PANTHER" id="PTHR47307">
    <property type="entry name" value="GLUTATHIONE-REGULATED POTASSIUM-EFFLUX SYSTEM ANCILLARY PROTEIN KEFG"/>
    <property type="match status" value="1"/>
</dbReference>
<accession>A0A087AKK5</accession>
<proteinExistence type="predicted"/>